<dbReference type="EMBL" id="MU006101">
    <property type="protein sequence ID" value="KAF2837057.1"/>
    <property type="molecule type" value="Genomic_DNA"/>
</dbReference>
<feature type="compositionally biased region" description="Basic and acidic residues" evidence="1">
    <location>
        <begin position="1"/>
        <end position="10"/>
    </location>
</feature>
<evidence type="ECO:0000256" key="1">
    <source>
        <dbReference type="SAM" id="MobiDB-lite"/>
    </source>
</evidence>
<evidence type="ECO:0000313" key="3">
    <source>
        <dbReference type="Proteomes" id="UP000799429"/>
    </source>
</evidence>
<feature type="region of interest" description="Disordered" evidence="1">
    <location>
        <begin position="1"/>
        <end position="101"/>
    </location>
</feature>
<sequence length="205" mass="22615">MKEQTNHREINASPTMPPVRRGRAPNGRFTVKSSYRMRSRQIGAPQTPPALQVRTPSLEVTSPNQSNADEEANSRPSTPPVQKEEDTTRNEREVTNGLETIKIEDDSPIRVLSPAFGQALIADQATTVPRSEARPSTGVQREPTVSVTVSVEETQHSSTLTLDKKSLEDTKIGDLLPPVVRRQLLASDPEAKIEVHIVVKEIREG</sequence>
<protein>
    <submittedName>
        <fullName evidence="2">Uncharacterized protein</fullName>
    </submittedName>
</protein>
<reference evidence="2" key="1">
    <citation type="journal article" date="2020" name="Stud. Mycol.">
        <title>101 Dothideomycetes genomes: a test case for predicting lifestyles and emergence of pathogens.</title>
        <authorList>
            <person name="Haridas S."/>
            <person name="Albert R."/>
            <person name="Binder M."/>
            <person name="Bloem J."/>
            <person name="Labutti K."/>
            <person name="Salamov A."/>
            <person name="Andreopoulos B."/>
            <person name="Baker S."/>
            <person name="Barry K."/>
            <person name="Bills G."/>
            <person name="Bluhm B."/>
            <person name="Cannon C."/>
            <person name="Castanera R."/>
            <person name="Culley D."/>
            <person name="Daum C."/>
            <person name="Ezra D."/>
            <person name="Gonzalez J."/>
            <person name="Henrissat B."/>
            <person name="Kuo A."/>
            <person name="Liang C."/>
            <person name="Lipzen A."/>
            <person name="Lutzoni F."/>
            <person name="Magnuson J."/>
            <person name="Mondo S."/>
            <person name="Nolan M."/>
            <person name="Ohm R."/>
            <person name="Pangilinan J."/>
            <person name="Park H.-J."/>
            <person name="Ramirez L."/>
            <person name="Alfaro M."/>
            <person name="Sun H."/>
            <person name="Tritt A."/>
            <person name="Yoshinaga Y."/>
            <person name="Zwiers L.-H."/>
            <person name="Turgeon B."/>
            <person name="Goodwin S."/>
            <person name="Spatafora J."/>
            <person name="Crous P."/>
            <person name="Grigoriev I."/>
        </authorList>
    </citation>
    <scope>NUCLEOTIDE SEQUENCE</scope>
    <source>
        <strain evidence="2">CBS 101060</strain>
    </source>
</reference>
<feature type="compositionally biased region" description="Polar residues" evidence="1">
    <location>
        <begin position="54"/>
        <end position="67"/>
    </location>
</feature>
<organism evidence="2 3">
    <name type="scientific">Patellaria atrata CBS 101060</name>
    <dbReference type="NCBI Taxonomy" id="1346257"/>
    <lineage>
        <taxon>Eukaryota</taxon>
        <taxon>Fungi</taxon>
        <taxon>Dikarya</taxon>
        <taxon>Ascomycota</taxon>
        <taxon>Pezizomycotina</taxon>
        <taxon>Dothideomycetes</taxon>
        <taxon>Dothideomycetes incertae sedis</taxon>
        <taxon>Patellariales</taxon>
        <taxon>Patellariaceae</taxon>
        <taxon>Patellaria</taxon>
    </lineage>
</organism>
<name>A0A9P4VPS6_9PEZI</name>
<comment type="caution">
    <text evidence="2">The sequence shown here is derived from an EMBL/GenBank/DDBJ whole genome shotgun (WGS) entry which is preliminary data.</text>
</comment>
<proteinExistence type="predicted"/>
<gene>
    <name evidence="2" type="ORF">M501DRAFT_1059529</name>
</gene>
<keyword evidence="3" id="KW-1185">Reference proteome</keyword>
<dbReference type="Proteomes" id="UP000799429">
    <property type="component" value="Unassembled WGS sequence"/>
</dbReference>
<evidence type="ECO:0000313" key="2">
    <source>
        <dbReference type="EMBL" id="KAF2837057.1"/>
    </source>
</evidence>
<accession>A0A9P4VPS6</accession>
<feature type="compositionally biased region" description="Basic and acidic residues" evidence="1">
    <location>
        <begin position="82"/>
        <end position="94"/>
    </location>
</feature>
<dbReference type="AlphaFoldDB" id="A0A9P4VPS6"/>